<gene>
    <name evidence="3" type="primary">xcpT_17</name>
    <name evidence="3" type="ORF">BSF38_04154</name>
</gene>
<dbReference type="Pfam" id="PF07963">
    <property type="entry name" value="N_methyl"/>
    <property type="match status" value="1"/>
</dbReference>
<dbReference type="Proteomes" id="UP000186309">
    <property type="component" value="Chromosome"/>
</dbReference>
<dbReference type="PANTHER" id="PTHR30093">
    <property type="entry name" value="GENERAL SECRETION PATHWAY PROTEIN G"/>
    <property type="match status" value="1"/>
</dbReference>
<feature type="domain" description="DUF1559" evidence="2">
    <location>
        <begin position="34"/>
        <end position="398"/>
    </location>
</feature>
<dbReference type="EMBL" id="CP019082">
    <property type="protein sequence ID" value="APW62605.1"/>
    <property type="molecule type" value="Genomic_DNA"/>
</dbReference>
<evidence type="ECO:0000313" key="3">
    <source>
        <dbReference type="EMBL" id="APW62605.1"/>
    </source>
</evidence>
<dbReference type="STRING" id="1387353.BSF38_04154"/>
<keyword evidence="1" id="KW-0472">Membrane</keyword>
<protein>
    <submittedName>
        <fullName evidence="3">Type II secretion system protein G</fullName>
    </submittedName>
</protein>
<dbReference type="KEGG" id="pbor:BSF38_04154"/>
<feature type="transmembrane region" description="Helical" evidence="1">
    <location>
        <begin position="12"/>
        <end position="32"/>
    </location>
</feature>
<dbReference type="PANTHER" id="PTHR30093:SF2">
    <property type="entry name" value="TYPE II SECRETION SYSTEM PROTEIN H"/>
    <property type="match status" value="1"/>
</dbReference>
<dbReference type="Pfam" id="PF07596">
    <property type="entry name" value="SBP_bac_10"/>
    <property type="match status" value="1"/>
</dbReference>
<reference evidence="4" key="1">
    <citation type="submission" date="2016-12" db="EMBL/GenBank/DDBJ databases">
        <title>Comparative genomics of four Isosphaeraceae planctomycetes: a common pool of plasmids and glycoside hydrolase genes.</title>
        <authorList>
            <person name="Ivanova A."/>
        </authorList>
    </citation>
    <scope>NUCLEOTIDE SEQUENCE [LARGE SCALE GENOMIC DNA]</scope>
    <source>
        <strain evidence="4">PX4</strain>
    </source>
</reference>
<keyword evidence="4" id="KW-1185">Reference proteome</keyword>
<dbReference type="NCBIfam" id="TIGR04294">
    <property type="entry name" value="pre_pil_HX9DG"/>
    <property type="match status" value="1"/>
</dbReference>
<accession>A0A1U7CUJ7</accession>
<organism evidence="3 4">
    <name type="scientific">Paludisphaera borealis</name>
    <dbReference type="NCBI Taxonomy" id="1387353"/>
    <lineage>
        <taxon>Bacteria</taxon>
        <taxon>Pseudomonadati</taxon>
        <taxon>Planctomycetota</taxon>
        <taxon>Planctomycetia</taxon>
        <taxon>Isosphaerales</taxon>
        <taxon>Isosphaeraceae</taxon>
        <taxon>Paludisphaera</taxon>
    </lineage>
</organism>
<dbReference type="InterPro" id="IPR011453">
    <property type="entry name" value="DUF1559"/>
</dbReference>
<name>A0A1U7CUJ7_9BACT</name>
<dbReference type="InterPro" id="IPR012902">
    <property type="entry name" value="N_methyl_site"/>
</dbReference>
<dbReference type="Gene3D" id="3.30.700.10">
    <property type="entry name" value="Glycoprotein, Type 4 Pilin"/>
    <property type="match status" value="1"/>
</dbReference>
<dbReference type="AlphaFoldDB" id="A0A1U7CUJ7"/>
<dbReference type="InterPro" id="IPR027558">
    <property type="entry name" value="Pre_pil_HX9DG_C"/>
</dbReference>
<dbReference type="PROSITE" id="PS00409">
    <property type="entry name" value="PROKAR_NTER_METHYL"/>
    <property type="match status" value="1"/>
</dbReference>
<evidence type="ECO:0000256" key="1">
    <source>
        <dbReference type="SAM" id="Phobius"/>
    </source>
</evidence>
<keyword evidence="1" id="KW-1133">Transmembrane helix</keyword>
<dbReference type="NCBIfam" id="TIGR02532">
    <property type="entry name" value="IV_pilin_GFxxxE"/>
    <property type="match status" value="1"/>
</dbReference>
<dbReference type="OrthoDB" id="269098at2"/>
<proteinExistence type="predicted"/>
<dbReference type="RefSeq" id="WP_076351225.1">
    <property type="nucleotide sequence ID" value="NZ_CP019082.1"/>
</dbReference>
<sequence length="432" mass="44527">MNPRRRSGFTLIELLVVISIIGVLVGMLLPAINSAREAGRRAACQNNMRQLALALNGFATRKNAYPAAGTFFEDPVNAVSPATSILTAAIGSGATGVAATTTGAAGWSWVVDLLGDLDQADMANNWSTHFPYWSTVAPDTATTPNDLIGRASLGILRCPDDTNTTPNEGNLSYVVNGGFTRFAANPLAFVGLQTDGDAKGGTSGAQLQWFGAADPTGLLAQGVHQKLGVMFLNSVYDSQAPSPYTAPANLNGRNPAWGGLKTTVAGITDGAGSTILLGENTMAGYSSGGAYTGGIASNWSSPWPGVIMFNASDDVCETAFHAATGACVTAFGSTYSNQNDNAAWSNANKLGSYENIGYGAILSSVSKGASPFINSGHPNGANYAFCDGAVRFINNTIDGTVFAKIVSPAGSKLPVAPGAYKQLPVSQDAFVQ</sequence>
<keyword evidence="1" id="KW-0812">Transmembrane</keyword>
<evidence type="ECO:0000313" key="4">
    <source>
        <dbReference type="Proteomes" id="UP000186309"/>
    </source>
</evidence>
<evidence type="ECO:0000259" key="2">
    <source>
        <dbReference type="Pfam" id="PF07596"/>
    </source>
</evidence>
<dbReference type="InterPro" id="IPR045584">
    <property type="entry name" value="Pilin-like"/>
</dbReference>
<dbReference type="SUPFAM" id="SSF54523">
    <property type="entry name" value="Pili subunits"/>
    <property type="match status" value="1"/>
</dbReference>